<evidence type="ECO:0000313" key="2">
    <source>
        <dbReference type="Proteomes" id="UP000767238"/>
    </source>
</evidence>
<comment type="caution">
    <text evidence="1">The sequence shown here is derived from an EMBL/GenBank/DDBJ whole genome shotgun (WGS) entry which is preliminary data.</text>
</comment>
<organism evidence="1 2">
    <name type="scientific">Aureobasidium melanogenum</name>
    <name type="common">Aureobasidium pullulans var. melanogenum</name>
    <dbReference type="NCBI Taxonomy" id="46634"/>
    <lineage>
        <taxon>Eukaryota</taxon>
        <taxon>Fungi</taxon>
        <taxon>Dikarya</taxon>
        <taxon>Ascomycota</taxon>
        <taxon>Pezizomycotina</taxon>
        <taxon>Dothideomycetes</taxon>
        <taxon>Dothideomycetidae</taxon>
        <taxon>Dothideales</taxon>
        <taxon>Saccotheciaceae</taxon>
        <taxon>Aureobasidium</taxon>
    </lineage>
</organism>
<dbReference type="AlphaFoldDB" id="A0A9P8GT49"/>
<sequence>MRELFLPSALLLAPSNHLSALLLSPESALLTLGLLLDGEPLEASRDGSLSRWPPGMRRAQVGFRSHEGECVWRGSLQLCAVIKYQYRWQDV</sequence>
<protein>
    <submittedName>
        <fullName evidence="1">Uncharacterized protein</fullName>
    </submittedName>
</protein>
<reference evidence="1" key="1">
    <citation type="journal article" date="2021" name="J Fungi (Basel)">
        <title>Virulence traits and population genomics of the black yeast Aureobasidium melanogenum.</title>
        <authorList>
            <person name="Cernosa A."/>
            <person name="Sun X."/>
            <person name="Gostincar C."/>
            <person name="Fang C."/>
            <person name="Gunde-Cimerman N."/>
            <person name="Song Z."/>
        </authorList>
    </citation>
    <scope>NUCLEOTIDE SEQUENCE</scope>
    <source>
        <strain evidence="1">EXF-8016</strain>
    </source>
</reference>
<name>A0A9P8GT49_AURME</name>
<accession>A0A9P8GT49</accession>
<evidence type="ECO:0000313" key="1">
    <source>
        <dbReference type="EMBL" id="KAH0237930.1"/>
    </source>
</evidence>
<gene>
    <name evidence="1" type="ORF">KCV03_g156</name>
</gene>
<reference evidence="1" key="2">
    <citation type="submission" date="2021-08" db="EMBL/GenBank/DDBJ databases">
        <authorList>
            <person name="Gostincar C."/>
            <person name="Sun X."/>
            <person name="Song Z."/>
            <person name="Gunde-Cimerman N."/>
        </authorList>
    </citation>
    <scope>NUCLEOTIDE SEQUENCE</scope>
    <source>
        <strain evidence="1">EXF-8016</strain>
    </source>
</reference>
<dbReference type="EMBL" id="JAHFYH010000001">
    <property type="protein sequence ID" value="KAH0237930.1"/>
    <property type="molecule type" value="Genomic_DNA"/>
</dbReference>
<proteinExistence type="predicted"/>
<feature type="non-terminal residue" evidence="1">
    <location>
        <position position="91"/>
    </location>
</feature>
<dbReference type="Proteomes" id="UP000767238">
    <property type="component" value="Unassembled WGS sequence"/>
</dbReference>